<evidence type="ECO:0000256" key="3">
    <source>
        <dbReference type="ARBA" id="ARBA00022692"/>
    </source>
</evidence>
<organism evidence="7 8">
    <name type="scientific">Nicotiana attenuata</name>
    <name type="common">Coyote tobacco</name>
    <dbReference type="NCBI Taxonomy" id="49451"/>
    <lineage>
        <taxon>Eukaryota</taxon>
        <taxon>Viridiplantae</taxon>
        <taxon>Streptophyta</taxon>
        <taxon>Embryophyta</taxon>
        <taxon>Tracheophyta</taxon>
        <taxon>Spermatophyta</taxon>
        <taxon>Magnoliopsida</taxon>
        <taxon>eudicotyledons</taxon>
        <taxon>Gunneridae</taxon>
        <taxon>Pentapetalae</taxon>
        <taxon>asterids</taxon>
        <taxon>lamiids</taxon>
        <taxon>Solanales</taxon>
        <taxon>Solanaceae</taxon>
        <taxon>Nicotianoideae</taxon>
        <taxon>Nicotianeae</taxon>
        <taxon>Nicotiana</taxon>
    </lineage>
</organism>
<dbReference type="PANTHER" id="PTHR11206">
    <property type="entry name" value="MULTIDRUG RESISTANCE PROTEIN"/>
    <property type="match status" value="1"/>
</dbReference>
<dbReference type="Gramene" id="OIT21796">
    <property type="protein sequence ID" value="OIT21796"/>
    <property type="gene ID" value="A4A49_33615"/>
</dbReference>
<dbReference type="InterPro" id="IPR002528">
    <property type="entry name" value="MATE_fam"/>
</dbReference>
<name>A0A1J6JZB3_NICAT</name>
<dbReference type="InterPro" id="IPR045069">
    <property type="entry name" value="MATE_euk"/>
</dbReference>
<keyword evidence="3 6" id="KW-0812">Transmembrane</keyword>
<keyword evidence="8" id="KW-1185">Reference proteome</keyword>
<evidence type="ECO:0000256" key="5">
    <source>
        <dbReference type="ARBA" id="ARBA00023136"/>
    </source>
</evidence>
<dbReference type="OMA" id="FCFILDF"/>
<gene>
    <name evidence="7" type="primary">DTX9_1</name>
    <name evidence="7" type="ORF">A4A49_33615</name>
</gene>
<keyword evidence="5 6" id="KW-0472">Membrane</keyword>
<feature type="transmembrane region" description="Helical" evidence="6">
    <location>
        <begin position="333"/>
        <end position="350"/>
    </location>
</feature>
<feature type="transmembrane region" description="Helical" evidence="6">
    <location>
        <begin position="242"/>
        <end position="263"/>
    </location>
</feature>
<dbReference type="GO" id="GO:0042910">
    <property type="term" value="F:xenobiotic transmembrane transporter activity"/>
    <property type="evidence" value="ECO:0007669"/>
    <property type="project" value="InterPro"/>
</dbReference>
<dbReference type="AlphaFoldDB" id="A0A1J6JZB3"/>
<dbReference type="GO" id="GO:0016020">
    <property type="term" value="C:membrane"/>
    <property type="evidence" value="ECO:0007669"/>
    <property type="project" value="UniProtKB-SubCell"/>
</dbReference>
<comment type="subcellular location">
    <subcellularLocation>
        <location evidence="1">Membrane</location>
        <topology evidence="1">Multi-pass membrane protein</topology>
    </subcellularLocation>
</comment>
<accession>A0A1J6JZB3</accession>
<proteinExistence type="inferred from homology"/>
<dbReference type="GO" id="GO:0015297">
    <property type="term" value="F:antiporter activity"/>
    <property type="evidence" value="ECO:0007669"/>
    <property type="project" value="InterPro"/>
</dbReference>
<feature type="transmembrane region" description="Helical" evidence="6">
    <location>
        <begin position="393"/>
        <end position="414"/>
    </location>
</feature>
<feature type="transmembrane region" description="Helical" evidence="6">
    <location>
        <begin position="293"/>
        <end position="312"/>
    </location>
</feature>
<dbReference type="SMR" id="A0A1J6JZB3"/>
<evidence type="ECO:0000256" key="4">
    <source>
        <dbReference type="ARBA" id="ARBA00022989"/>
    </source>
</evidence>
<evidence type="ECO:0000256" key="1">
    <source>
        <dbReference type="ARBA" id="ARBA00004141"/>
    </source>
</evidence>
<keyword evidence="4 6" id="KW-1133">Transmembrane helix</keyword>
<reference evidence="7" key="1">
    <citation type="submission" date="2016-11" db="EMBL/GenBank/DDBJ databases">
        <title>The genome of Nicotiana attenuata.</title>
        <authorList>
            <person name="Xu S."/>
            <person name="Brockmoeller T."/>
            <person name="Gaquerel E."/>
            <person name="Navarro A."/>
            <person name="Kuhl H."/>
            <person name="Gase K."/>
            <person name="Ling Z."/>
            <person name="Zhou W."/>
            <person name="Kreitzer C."/>
            <person name="Stanke M."/>
            <person name="Tang H."/>
            <person name="Lyons E."/>
            <person name="Pandey P."/>
            <person name="Pandey S.P."/>
            <person name="Timmermann B."/>
            <person name="Baldwin I.T."/>
        </authorList>
    </citation>
    <scope>NUCLEOTIDE SEQUENCE [LARGE SCALE GENOMIC DNA]</scope>
    <source>
        <strain evidence="7">UT</strain>
    </source>
</reference>
<feature type="transmembrane region" description="Helical" evidence="6">
    <location>
        <begin position="199"/>
        <end position="222"/>
    </location>
</feature>
<protein>
    <submittedName>
        <fullName evidence="7">Protein detoxification 9</fullName>
    </submittedName>
</protein>
<dbReference type="GO" id="GO:1990961">
    <property type="term" value="P:xenobiotic detoxification by transmembrane export across the plasma membrane"/>
    <property type="evidence" value="ECO:0007669"/>
    <property type="project" value="InterPro"/>
</dbReference>
<dbReference type="CDD" id="cd13132">
    <property type="entry name" value="MATE_eukaryotic"/>
    <property type="match status" value="1"/>
</dbReference>
<feature type="transmembrane region" description="Helical" evidence="6">
    <location>
        <begin position="171"/>
        <end position="193"/>
    </location>
</feature>
<comment type="similarity">
    <text evidence="2">Belongs to the multi antimicrobial extrusion (MATE) (TC 2.A.66.1) family.</text>
</comment>
<feature type="transmembrane region" description="Helical" evidence="6">
    <location>
        <begin position="143"/>
        <end position="164"/>
    </location>
</feature>
<feature type="transmembrane region" description="Helical" evidence="6">
    <location>
        <begin position="64"/>
        <end position="87"/>
    </location>
</feature>
<feature type="transmembrane region" description="Helical" evidence="6">
    <location>
        <begin position="99"/>
        <end position="123"/>
    </location>
</feature>
<sequence length="437" mass="48337">MENPLLTLNDDISKRVVFKEELKEVSRIAIPMIVVKVSQFLLRYAPMVMLGHLSELSLSSASIATSYCNVTGFALIYGMAAGLETLCGQAYGARQYKKVGTITCAATIFLLFACVPVSLLWIFTGKLLLWIGQDPSISVEAGKYSICLILTLFPYAILQSLVCYFQTQSLILPMVWTSAASLCFNVPLSWALIFKFELGASGAAIAIGSSYWLNVILLVIYLKYSTACQKTRPYFSKDVFLVLPEFFQFAIPSAGMVCLRWWAVELITLLSGWLPNPQLETSVLSICLTNSQIHFHFPFSFGAAASGILFCLRNVWGYAFTNEKEVITLIKELTPLLCISIVMDSIQTVLSGVATGSGWQHIGAYVNLGAYYLVGIPASLLMGFSLNWKEKGLWSGLLIGSTVQTILLSFITAFTDWEKQAKEVRERLFDGKLSAEY</sequence>
<dbReference type="EMBL" id="MJEQ01004100">
    <property type="protein sequence ID" value="OIT21796.1"/>
    <property type="molecule type" value="Genomic_DNA"/>
</dbReference>
<feature type="transmembrane region" description="Helical" evidence="6">
    <location>
        <begin position="362"/>
        <end position="381"/>
    </location>
</feature>
<dbReference type="Proteomes" id="UP000187609">
    <property type="component" value="Unassembled WGS sequence"/>
</dbReference>
<evidence type="ECO:0000256" key="6">
    <source>
        <dbReference type="SAM" id="Phobius"/>
    </source>
</evidence>
<evidence type="ECO:0000313" key="8">
    <source>
        <dbReference type="Proteomes" id="UP000187609"/>
    </source>
</evidence>
<evidence type="ECO:0000313" key="7">
    <source>
        <dbReference type="EMBL" id="OIT21796.1"/>
    </source>
</evidence>
<comment type="caution">
    <text evidence="7">The sequence shown here is derived from an EMBL/GenBank/DDBJ whole genome shotgun (WGS) entry which is preliminary data.</text>
</comment>
<evidence type="ECO:0000256" key="2">
    <source>
        <dbReference type="ARBA" id="ARBA00010199"/>
    </source>
</evidence>
<dbReference type="Pfam" id="PF01554">
    <property type="entry name" value="MatE"/>
    <property type="match status" value="2"/>
</dbReference>